<dbReference type="GO" id="GO:0005737">
    <property type="term" value="C:cytoplasm"/>
    <property type="evidence" value="ECO:0007669"/>
    <property type="project" value="TreeGrafter"/>
</dbReference>
<evidence type="ECO:0000256" key="2">
    <source>
        <dbReference type="ARBA" id="ARBA00013064"/>
    </source>
</evidence>
<feature type="domain" description="Tyrosine-protein phosphatase" evidence="5">
    <location>
        <begin position="206"/>
        <end position="414"/>
    </location>
</feature>
<protein>
    <recommendedName>
        <fullName evidence="2">protein-tyrosine-phosphatase</fullName>
        <ecNumber evidence="2">3.1.3.48</ecNumber>
    </recommendedName>
</protein>
<proteinExistence type="inferred from homology"/>
<sequence length="433" mass="49703">MEKEGSTKLTSETFVANISASCAKVMGKDMKVKLQTTNAQELYNHFQVFKSQILIMDFRPKEQFEQSHLVGSINIPSDKVKEADFTNFDEDSFLEKFCTSETEKERIRRRKRLLVVLIAFDRNCDQLLSLNSSVFTSKFKRRLSSDSSEGLQPLKNAIMMQSVLVKERHRDCYLCKSGMNVFQDKYPFLCNTDETQTKTIADCGRYPSEIFEAFLYLSNCLVAKDADLLKTLGITHILNVTDNVPNYFEESNPDLEYFNIDINDVEEAPIEEFFEFAYNIINQVLLTNNEKIEEIDEFPDISDHYSDEFDTHTLRLDTSSKMIDLWENSPLKSTISSVDLSIETARQQNSGSKILVHCAMGKSRSATIVIMYIMKKFKLPFKTAFKLVSLRREKIDINPGFIEKLKEFENNDFKFATESSDQSNASTEAGDAL</sequence>
<dbReference type="PANTHER" id="PTHR10159:SF530">
    <property type="entry name" value="DUAL SPECIFICITY PROTEIN PHOSPHATASE DDB_G0271350-RELATED"/>
    <property type="match status" value="1"/>
</dbReference>
<dbReference type="AlphaFoldDB" id="A0AAD1ULX8"/>
<evidence type="ECO:0000313" key="9">
    <source>
        <dbReference type="Proteomes" id="UP001295684"/>
    </source>
</evidence>
<dbReference type="Proteomes" id="UP001295684">
    <property type="component" value="Unassembled WGS sequence"/>
</dbReference>
<evidence type="ECO:0000259" key="7">
    <source>
        <dbReference type="PROSITE" id="PS50206"/>
    </source>
</evidence>
<dbReference type="InterPro" id="IPR029021">
    <property type="entry name" value="Prot-tyrosine_phosphatase-like"/>
</dbReference>
<dbReference type="EC" id="3.1.3.48" evidence="2"/>
<dbReference type="SMART" id="SM00195">
    <property type="entry name" value="DSPc"/>
    <property type="match status" value="1"/>
</dbReference>
<keyword evidence="9" id="KW-1185">Reference proteome</keyword>
<dbReference type="SUPFAM" id="SSF52821">
    <property type="entry name" value="Rhodanese/Cell cycle control phosphatase"/>
    <property type="match status" value="1"/>
</dbReference>
<keyword evidence="4" id="KW-0904">Protein phosphatase</keyword>
<feature type="domain" description="Tyrosine specific protein phosphatases" evidence="6">
    <location>
        <begin position="332"/>
        <end position="392"/>
    </location>
</feature>
<evidence type="ECO:0000256" key="1">
    <source>
        <dbReference type="ARBA" id="ARBA00008601"/>
    </source>
</evidence>
<dbReference type="Pfam" id="PF00581">
    <property type="entry name" value="Rhodanese"/>
    <property type="match status" value="1"/>
</dbReference>
<evidence type="ECO:0000256" key="3">
    <source>
        <dbReference type="ARBA" id="ARBA00022801"/>
    </source>
</evidence>
<dbReference type="PROSITE" id="PS50206">
    <property type="entry name" value="RHODANESE_3"/>
    <property type="match status" value="1"/>
</dbReference>
<dbReference type="PROSITE" id="PS00383">
    <property type="entry name" value="TYR_PHOSPHATASE_1"/>
    <property type="match status" value="1"/>
</dbReference>
<dbReference type="GO" id="GO:0043409">
    <property type="term" value="P:negative regulation of MAPK cascade"/>
    <property type="evidence" value="ECO:0007669"/>
    <property type="project" value="TreeGrafter"/>
</dbReference>
<dbReference type="Gene3D" id="3.90.190.10">
    <property type="entry name" value="Protein tyrosine phosphatase superfamily"/>
    <property type="match status" value="1"/>
</dbReference>
<dbReference type="GO" id="GO:0004725">
    <property type="term" value="F:protein tyrosine phosphatase activity"/>
    <property type="evidence" value="ECO:0007669"/>
    <property type="project" value="UniProtKB-EC"/>
</dbReference>
<dbReference type="SUPFAM" id="SSF52799">
    <property type="entry name" value="(Phosphotyrosine protein) phosphatases II"/>
    <property type="match status" value="1"/>
</dbReference>
<dbReference type="PANTHER" id="PTHR10159">
    <property type="entry name" value="DUAL SPECIFICITY PROTEIN PHOSPHATASE"/>
    <property type="match status" value="1"/>
</dbReference>
<comment type="similarity">
    <text evidence="1">Belongs to the protein-tyrosine phosphatase family. Non-receptor class dual specificity subfamily.</text>
</comment>
<dbReference type="InterPro" id="IPR016130">
    <property type="entry name" value="Tyr_Pase_AS"/>
</dbReference>
<organism evidence="8 9">
    <name type="scientific">Euplotes crassus</name>
    <dbReference type="NCBI Taxonomy" id="5936"/>
    <lineage>
        <taxon>Eukaryota</taxon>
        <taxon>Sar</taxon>
        <taxon>Alveolata</taxon>
        <taxon>Ciliophora</taxon>
        <taxon>Intramacronucleata</taxon>
        <taxon>Spirotrichea</taxon>
        <taxon>Hypotrichia</taxon>
        <taxon>Euplotida</taxon>
        <taxon>Euplotidae</taxon>
        <taxon>Moneuplotes</taxon>
    </lineage>
</organism>
<reference evidence="8" key="1">
    <citation type="submission" date="2023-07" db="EMBL/GenBank/DDBJ databases">
        <authorList>
            <consortium name="AG Swart"/>
            <person name="Singh M."/>
            <person name="Singh A."/>
            <person name="Seah K."/>
            <person name="Emmerich C."/>
        </authorList>
    </citation>
    <scope>NUCLEOTIDE SEQUENCE</scope>
    <source>
        <strain evidence="8">DP1</strain>
    </source>
</reference>
<evidence type="ECO:0000256" key="4">
    <source>
        <dbReference type="ARBA" id="ARBA00022912"/>
    </source>
</evidence>
<dbReference type="PROSITE" id="PS50054">
    <property type="entry name" value="TYR_PHOSPHATASE_DUAL"/>
    <property type="match status" value="1"/>
</dbReference>
<gene>
    <name evidence="8" type="ORF">ECRASSUSDP1_LOCUS11041</name>
</gene>
<keyword evidence="3" id="KW-0378">Hydrolase</keyword>
<accession>A0AAD1ULX8</accession>
<dbReference type="InterPro" id="IPR000340">
    <property type="entry name" value="Dual-sp_phosphatase_cat-dom"/>
</dbReference>
<evidence type="ECO:0000259" key="6">
    <source>
        <dbReference type="PROSITE" id="PS50056"/>
    </source>
</evidence>
<dbReference type="CDD" id="cd14498">
    <property type="entry name" value="DSP"/>
    <property type="match status" value="1"/>
</dbReference>
<dbReference type="Gene3D" id="3.40.250.10">
    <property type="entry name" value="Rhodanese-like domain"/>
    <property type="match status" value="1"/>
</dbReference>
<name>A0AAD1ULX8_EUPCR</name>
<dbReference type="InterPro" id="IPR020422">
    <property type="entry name" value="TYR_PHOSPHATASE_DUAL_dom"/>
</dbReference>
<feature type="domain" description="Rhodanese" evidence="7">
    <location>
        <begin position="49"/>
        <end position="97"/>
    </location>
</feature>
<dbReference type="InterPro" id="IPR036873">
    <property type="entry name" value="Rhodanese-like_dom_sf"/>
</dbReference>
<evidence type="ECO:0000259" key="5">
    <source>
        <dbReference type="PROSITE" id="PS50054"/>
    </source>
</evidence>
<dbReference type="Pfam" id="PF00782">
    <property type="entry name" value="DSPc"/>
    <property type="match status" value="2"/>
</dbReference>
<dbReference type="InterPro" id="IPR000387">
    <property type="entry name" value="Tyr_Pase_dom"/>
</dbReference>
<evidence type="ECO:0000313" key="8">
    <source>
        <dbReference type="EMBL" id="CAI2369738.1"/>
    </source>
</evidence>
<dbReference type="PROSITE" id="PS50056">
    <property type="entry name" value="TYR_PHOSPHATASE_2"/>
    <property type="match status" value="1"/>
</dbReference>
<dbReference type="InterPro" id="IPR001763">
    <property type="entry name" value="Rhodanese-like_dom"/>
</dbReference>
<dbReference type="CDD" id="cd00158">
    <property type="entry name" value="RHOD"/>
    <property type="match status" value="1"/>
</dbReference>
<comment type="caution">
    <text evidence="8">The sequence shown here is derived from an EMBL/GenBank/DDBJ whole genome shotgun (WGS) entry which is preliminary data.</text>
</comment>
<dbReference type="EMBL" id="CAMPGE010010891">
    <property type="protein sequence ID" value="CAI2369738.1"/>
    <property type="molecule type" value="Genomic_DNA"/>
</dbReference>